<name>A0A9Q0LR28_ANAIG</name>
<proteinExistence type="predicted"/>
<evidence type="ECO:0008006" key="4">
    <source>
        <dbReference type="Google" id="ProtNLM"/>
    </source>
</evidence>
<evidence type="ECO:0000313" key="3">
    <source>
        <dbReference type="Proteomes" id="UP001149090"/>
    </source>
</evidence>
<gene>
    <name evidence="2" type="ORF">M0811_00304</name>
</gene>
<accession>A0A9Q0LR28</accession>
<reference evidence="2" key="1">
    <citation type="submission" date="2022-10" db="EMBL/GenBank/DDBJ databases">
        <title>Novel sulphate-reducing endosymbionts in the free-living metamonad Anaeramoeba.</title>
        <authorList>
            <person name="Jerlstrom-Hultqvist J."/>
            <person name="Cepicka I."/>
            <person name="Gallot-Lavallee L."/>
            <person name="Salas-Leiva D."/>
            <person name="Curtis B.A."/>
            <person name="Zahonova K."/>
            <person name="Pipaliya S."/>
            <person name="Dacks J."/>
            <person name="Roger A.J."/>
        </authorList>
    </citation>
    <scope>NUCLEOTIDE SEQUENCE</scope>
    <source>
        <strain evidence="2">BMAN</strain>
    </source>
</reference>
<dbReference type="Proteomes" id="UP001149090">
    <property type="component" value="Unassembled WGS sequence"/>
</dbReference>
<dbReference type="InterPro" id="IPR052326">
    <property type="entry name" value="Diff-Dev_Assoc_Protein"/>
</dbReference>
<dbReference type="EMBL" id="JAPDFW010000059">
    <property type="protein sequence ID" value="KAJ5076984.1"/>
    <property type="molecule type" value="Genomic_DNA"/>
</dbReference>
<dbReference type="OMA" id="GQCQNGK"/>
<protein>
    <recommendedName>
        <fullName evidence="4">Dickkopf N-terminal cysteine-rich domain-containing protein</fullName>
    </recommendedName>
</protein>
<dbReference type="OrthoDB" id="5983152at2759"/>
<dbReference type="PANTHER" id="PTHR33459:SF7">
    <property type="entry name" value="DD-GDCA PROTEIN"/>
    <property type="match status" value="1"/>
</dbReference>
<keyword evidence="1" id="KW-0732">Signal</keyword>
<evidence type="ECO:0000313" key="2">
    <source>
        <dbReference type="EMBL" id="KAJ5076984.1"/>
    </source>
</evidence>
<feature type="signal peptide" evidence="1">
    <location>
        <begin position="1"/>
        <end position="19"/>
    </location>
</feature>
<sequence>MKFIAFFIIILTLALYSDQCPTTFAHLGEYCNKSENISCYQSLECVDYKCSYQNNGAYCESNESCSSHFCYNNECLGFQKVPGDSCQINEQCYTTNNCNNGICQGISIGETCLNGSRSSCKQEAFCGDFGTGYKCTESIEFGESCTAASQVLSSGDEYKNLCKDFRMCMPNGNATDFICDDIFSRDIGEYCTTHFGCKLGLYCQNPSPIGTCQNFIENTIYCENGDDCPFGTTCDCNSSTCTQTGNFNSMNEIENGLNCFGEYQCLFNDPFKLGSCAINHCLNEVKNLQCAMSTNYEDTFYTSAYWNCHSNNQCPTTFAHLGEYCNKSENISCYQSLECVDYKCSYQNNGAYCESNESCSSHFCYNNECLGFQKVPGDSCQINEQCYTTNNCTNGICQGISIGETCLNGSRSSCEQEAFCGDFGTGYKCTESIEFEESCTSASQVLSSGDEYKNLCKDFRMCMPNGNATDFICDDIFSRDIGEYCTTHFGCKLGLYCQNPSPIGTCQNFIENTIYCENGDDCPFGTICDCNSSTCTQTGNFNSMNEIENGLSCFGEYQCLFNDPFKLGSCAINHCLNEVKNLQCAMSTNYEDTFYTSAYWNCHSTNAQSTMILSFGLLIGSLLFFF</sequence>
<keyword evidence="3" id="KW-1185">Reference proteome</keyword>
<comment type="caution">
    <text evidence="2">The sequence shown here is derived from an EMBL/GenBank/DDBJ whole genome shotgun (WGS) entry which is preliminary data.</text>
</comment>
<dbReference type="PANTHER" id="PTHR33459">
    <property type="entry name" value="DD-GDCA PROTEIN"/>
    <property type="match status" value="1"/>
</dbReference>
<dbReference type="AlphaFoldDB" id="A0A9Q0LR28"/>
<evidence type="ECO:0000256" key="1">
    <source>
        <dbReference type="SAM" id="SignalP"/>
    </source>
</evidence>
<feature type="chain" id="PRO_5040512195" description="Dickkopf N-terminal cysteine-rich domain-containing protein" evidence="1">
    <location>
        <begin position="20"/>
        <end position="626"/>
    </location>
</feature>
<organism evidence="2 3">
    <name type="scientific">Anaeramoeba ignava</name>
    <name type="common">Anaerobic marine amoeba</name>
    <dbReference type="NCBI Taxonomy" id="1746090"/>
    <lineage>
        <taxon>Eukaryota</taxon>
        <taxon>Metamonada</taxon>
        <taxon>Anaeramoebidae</taxon>
        <taxon>Anaeramoeba</taxon>
    </lineage>
</organism>